<dbReference type="Proteomes" id="UP000193560">
    <property type="component" value="Unassembled WGS sequence"/>
</dbReference>
<feature type="compositionally biased region" description="Basic and acidic residues" evidence="1">
    <location>
        <begin position="214"/>
        <end position="223"/>
    </location>
</feature>
<feature type="compositionally biased region" description="Polar residues" evidence="1">
    <location>
        <begin position="345"/>
        <end position="356"/>
    </location>
</feature>
<feature type="compositionally biased region" description="Low complexity" evidence="1">
    <location>
        <begin position="435"/>
        <end position="458"/>
    </location>
</feature>
<feature type="compositionally biased region" description="Low complexity" evidence="1">
    <location>
        <begin position="630"/>
        <end position="647"/>
    </location>
</feature>
<feature type="compositionally biased region" description="Low complexity" evidence="1">
    <location>
        <begin position="153"/>
        <end position="186"/>
    </location>
</feature>
<feature type="region of interest" description="Disordered" evidence="1">
    <location>
        <begin position="604"/>
        <end position="663"/>
    </location>
</feature>
<feature type="compositionally biased region" description="Polar residues" evidence="1">
    <location>
        <begin position="273"/>
        <end position="287"/>
    </location>
</feature>
<dbReference type="OrthoDB" id="2138242at2759"/>
<reference evidence="2 3" key="1">
    <citation type="submission" date="2016-07" db="EMBL/GenBank/DDBJ databases">
        <title>Pervasive Adenine N6-methylation of Active Genes in Fungi.</title>
        <authorList>
            <consortium name="DOE Joint Genome Institute"/>
            <person name="Mondo S.J."/>
            <person name="Dannebaum R.O."/>
            <person name="Kuo R.C."/>
            <person name="Labutti K."/>
            <person name="Haridas S."/>
            <person name="Kuo A."/>
            <person name="Salamov A."/>
            <person name="Ahrendt S.R."/>
            <person name="Lipzen A."/>
            <person name="Sullivan W."/>
            <person name="Andreopoulos W.B."/>
            <person name="Clum A."/>
            <person name="Lindquist E."/>
            <person name="Daum C."/>
            <person name="Ramamoorthy G.K."/>
            <person name="Gryganskyi A."/>
            <person name="Culley D."/>
            <person name="Magnuson J.K."/>
            <person name="James T.Y."/>
            <person name="O'Malley M.A."/>
            <person name="Stajich J.E."/>
            <person name="Spatafora J.W."/>
            <person name="Visel A."/>
            <person name="Grigoriev I.V."/>
        </authorList>
    </citation>
    <scope>NUCLEOTIDE SEQUENCE [LARGE SCALE GENOMIC DNA]</scope>
    <source>
        <strain evidence="2 3">NRRL 1336</strain>
    </source>
</reference>
<accession>A0A1X2ITR8</accession>
<gene>
    <name evidence="2" type="ORF">BCR42DRAFT_405698</name>
</gene>
<organism evidence="2 3">
    <name type="scientific">Absidia repens</name>
    <dbReference type="NCBI Taxonomy" id="90262"/>
    <lineage>
        <taxon>Eukaryota</taxon>
        <taxon>Fungi</taxon>
        <taxon>Fungi incertae sedis</taxon>
        <taxon>Mucoromycota</taxon>
        <taxon>Mucoromycotina</taxon>
        <taxon>Mucoromycetes</taxon>
        <taxon>Mucorales</taxon>
        <taxon>Cunninghamellaceae</taxon>
        <taxon>Absidia</taxon>
    </lineage>
</organism>
<comment type="caution">
    <text evidence="2">The sequence shown here is derived from an EMBL/GenBank/DDBJ whole genome shotgun (WGS) entry which is preliminary data.</text>
</comment>
<feature type="compositionally biased region" description="Low complexity" evidence="1">
    <location>
        <begin position="475"/>
        <end position="494"/>
    </location>
</feature>
<feature type="region of interest" description="Disordered" evidence="1">
    <location>
        <begin position="319"/>
        <end position="494"/>
    </location>
</feature>
<evidence type="ECO:0000313" key="3">
    <source>
        <dbReference type="Proteomes" id="UP000193560"/>
    </source>
</evidence>
<dbReference type="EMBL" id="MCGE01000004">
    <property type="protein sequence ID" value="ORZ22198.1"/>
    <property type="molecule type" value="Genomic_DNA"/>
</dbReference>
<name>A0A1X2ITR8_9FUNG</name>
<feature type="region of interest" description="Disordered" evidence="1">
    <location>
        <begin position="137"/>
        <end position="287"/>
    </location>
</feature>
<sequence length="686" mass="74946">MKLLLLLLGYYSKHTPFYLYQIPDTTILLFKLSDISALFNVSDLARHPSLSQVPHGECYSINTSIGPDDDDSKSQQEYFLSAQVLSRTAVALNRYRLAELCKLKPNDYAAGLANSILKNVATFERAQDEGFRLMDLPLSPVVSPTPSPKQPGSMDSTVTTMTTATPSAPAEAPEITTTATSTISNTHQQGATLSPRVHPVKSEPLSPPPLRLSQPKESKDDQRSPNPMALGKVLWSKGTERRSPSTRPSADDDLSSNNKRQRIERKVLPKPTHTVSSQQTHPSMMNALTSGQGQTLLAKRQGKNSRHLTIFAPSYADPLSQMQHHQHQHQQHTNSTQSSSLHHGYSSQVSSRQPPKTANMLHPGHTLAPLLSPRAAPVISSQQQHQQHQPGHRISHHHHPEPKTTGGAIGKQEFAIPPIVPSQQQPPHTAHPHHSSGNGNHGGYTSSSSLLGRPTSSSYHGYSKPSRLEPTAPHPTNGGNNSNNNTSNTTSASTSTLPLTAAAAPMPPQTPTTYSFAALQRQQFLQPFEHLFDTIETTRTLKSTLDDQIRRSSTLLQTLQASSTTVEGLIRSYVKEMQRDMTSRMDEVLESMIKRIGQLESKLDMTGEPLPTASNSSTSLDHHSSQVNGNNNNNSNSTAPSPTASSSLKSPTTIVKSQNDIGSSEYQSMLATLRERLDRLESQLEK</sequence>
<evidence type="ECO:0000256" key="1">
    <source>
        <dbReference type="SAM" id="MobiDB-lite"/>
    </source>
</evidence>
<proteinExistence type="predicted"/>
<protein>
    <submittedName>
        <fullName evidence="2">Uncharacterized protein</fullName>
    </submittedName>
</protein>
<feature type="compositionally biased region" description="Polar residues" evidence="1">
    <location>
        <begin position="648"/>
        <end position="663"/>
    </location>
</feature>
<feature type="compositionally biased region" description="Low complexity" evidence="1">
    <location>
        <begin position="331"/>
        <end position="343"/>
    </location>
</feature>
<keyword evidence="3" id="KW-1185">Reference proteome</keyword>
<evidence type="ECO:0000313" key="2">
    <source>
        <dbReference type="EMBL" id="ORZ22198.1"/>
    </source>
</evidence>
<dbReference type="AlphaFoldDB" id="A0A1X2ITR8"/>
<feature type="compositionally biased region" description="Basic residues" evidence="1">
    <location>
        <begin position="390"/>
        <end position="400"/>
    </location>
</feature>